<dbReference type="InParanoid" id="A0A330L7F7"/>
<accession>A0A330L7F7</accession>
<dbReference type="InterPro" id="IPR005841">
    <property type="entry name" value="Alpha-D-phosphohexomutase_SF"/>
</dbReference>
<dbReference type="Gene3D" id="3.40.120.10">
    <property type="entry name" value="Alpha-D-Glucose-1,6-Bisphosphate, subunit A, domain 3"/>
    <property type="match status" value="3"/>
</dbReference>
<dbReference type="CDD" id="cd03089">
    <property type="entry name" value="PMM_PGM"/>
    <property type="match status" value="1"/>
</dbReference>
<protein>
    <submittedName>
        <fullName evidence="11">Phosphomannomutase/phosphoglucomutase</fullName>
        <ecNumber evidence="11">5.4.2.2</ecNumber>
        <ecNumber evidence="11">5.4.2.8</ecNumber>
    </submittedName>
</protein>
<dbReference type="SUPFAM" id="SSF53738">
    <property type="entry name" value="Phosphoglucomutase, first 3 domains"/>
    <property type="match status" value="3"/>
</dbReference>
<dbReference type="InterPro" id="IPR005845">
    <property type="entry name" value="A-D-PHexomutase_a/b/a-II"/>
</dbReference>
<keyword evidence="12" id="KW-1185">Reference proteome</keyword>
<dbReference type="GO" id="GO:0004614">
    <property type="term" value="F:phosphoglucomutase activity"/>
    <property type="evidence" value="ECO:0007669"/>
    <property type="project" value="UniProtKB-EC"/>
</dbReference>
<dbReference type="PANTHER" id="PTHR43771:SF2">
    <property type="entry name" value="PHOSPHOMANNOMUTASE_PHOSPHOGLUCOMUTASE"/>
    <property type="match status" value="1"/>
</dbReference>
<dbReference type="InterPro" id="IPR005846">
    <property type="entry name" value="A-D-PHexomutase_a/b/a-III"/>
</dbReference>
<dbReference type="Pfam" id="PF00408">
    <property type="entry name" value="PGM_PMM_IV"/>
    <property type="match status" value="1"/>
</dbReference>
<dbReference type="InterPro" id="IPR016055">
    <property type="entry name" value="A-D-PHexomutase_a/b/a-I/II/III"/>
</dbReference>
<dbReference type="RefSeq" id="WP_121989872.1">
    <property type="nucleotide sequence ID" value="NZ_OUNR01000017.1"/>
</dbReference>
<comment type="similarity">
    <text evidence="2">Belongs to the phosphohexose mutase family.</text>
</comment>
<feature type="domain" description="Alpha-D-phosphohexomutase alpha/beta/alpha" evidence="10">
    <location>
        <begin position="251"/>
        <end position="361"/>
    </location>
</feature>
<evidence type="ECO:0000256" key="2">
    <source>
        <dbReference type="ARBA" id="ARBA00010231"/>
    </source>
</evidence>
<dbReference type="InterPro" id="IPR005844">
    <property type="entry name" value="A-D-PHexomutase_a/b/a-I"/>
</dbReference>
<dbReference type="Proteomes" id="UP000248168">
    <property type="component" value="Unassembled WGS sequence"/>
</dbReference>
<feature type="domain" description="Alpha-D-phosphohexomutase alpha/beta/alpha" evidence="8">
    <location>
        <begin position="3"/>
        <end position="132"/>
    </location>
</feature>
<reference evidence="12" key="1">
    <citation type="submission" date="2018-04" db="EMBL/GenBank/DDBJ databases">
        <authorList>
            <person name="Lucker S."/>
            <person name="Sakoula D."/>
        </authorList>
    </citation>
    <scope>NUCLEOTIDE SEQUENCE [LARGE SCALE GENOMIC DNA]</scope>
</reference>
<evidence type="ECO:0000313" key="11">
    <source>
        <dbReference type="EMBL" id="SPP65612.1"/>
    </source>
</evidence>
<dbReference type="InterPro" id="IPR005843">
    <property type="entry name" value="A-D-PHexomutase_C"/>
</dbReference>
<feature type="domain" description="Alpha-D-phosphohexomutase alpha/beta/alpha" evidence="9">
    <location>
        <begin position="149"/>
        <end position="247"/>
    </location>
</feature>
<dbReference type="InterPro" id="IPR036900">
    <property type="entry name" value="A-D-PHexomutase_C_sf"/>
</dbReference>
<evidence type="ECO:0000256" key="3">
    <source>
        <dbReference type="ARBA" id="ARBA00022553"/>
    </source>
</evidence>
<dbReference type="EC" id="5.4.2.2" evidence="11"/>
<dbReference type="GO" id="GO:0005975">
    <property type="term" value="P:carbohydrate metabolic process"/>
    <property type="evidence" value="ECO:0007669"/>
    <property type="project" value="InterPro"/>
</dbReference>
<comment type="cofactor">
    <cofactor evidence="1">
        <name>Mg(2+)</name>
        <dbReference type="ChEBI" id="CHEBI:18420"/>
    </cofactor>
</comment>
<dbReference type="Pfam" id="PF02880">
    <property type="entry name" value="PGM_PMM_III"/>
    <property type="match status" value="1"/>
</dbReference>
<evidence type="ECO:0000259" key="9">
    <source>
        <dbReference type="Pfam" id="PF02879"/>
    </source>
</evidence>
<evidence type="ECO:0000313" key="12">
    <source>
        <dbReference type="Proteomes" id="UP000248168"/>
    </source>
</evidence>
<gene>
    <name evidence="11" type="primary">algC</name>
    <name evidence="11" type="ORF">NITLEN_40085</name>
</gene>
<dbReference type="SUPFAM" id="SSF55957">
    <property type="entry name" value="Phosphoglucomutase, C-terminal domain"/>
    <property type="match status" value="1"/>
</dbReference>
<dbReference type="Pfam" id="PF02879">
    <property type="entry name" value="PGM_PMM_II"/>
    <property type="match status" value="1"/>
</dbReference>
<evidence type="ECO:0000256" key="5">
    <source>
        <dbReference type="ARBA" id="ARBA00022842"/>
    </source>
</evidence>
<evidence type="ECO:0000259" key="8">
    <source>
        <dbReference type="Pfam" id="PF02878"/>
    </source>
</evidence>
<proteinExistence type="inferred from homology"/>
<dbReference type="PANTHER" id="PTHR43771">
    <property type="entry name" value="PHOSPHOMANNOMUTASE"/>
    <property type="match status" value="1"/>
</dbReference>
<evidence type="ECO:0000259" key="10">
    <source>
        <dbReference type="Pfam" id="PF02880"/>
    </source>
</evidence>
<dbReference type="Gene3D" id="3.30.310.50">
    <property type="entry name" value="Alpha-D-phosphohexomutase, C-terminal domain"/>
    <property type="match status" value="1"/>
</dbReference>
<dbReference type="OrthoDB" id="9806956at2"/>
<evidence type="ECO:0000256" key="1">
    <source>
        <dbReference type="ARBA" id="ARBA00001946"/>
    </source>
</evidence>
<dbReference type="EMBL" id="OUNR01000017">
    <property type="protein sequence ID" value="SPP65612.1"/>
    <property type="molecule type" value="Genomic_DNA"/>
</dbReference>
<dbReference type="GO" id="GO:0004615">
    <property type="term" value="F:phosphomannomutase activity"/>
    <property type="evidence" value="ECO:0007669"/>
    <property type="project" value="UniProtKB-EC"/>
</dbReference>
<dbReference type="PRINTS" id="PR00509">
    <property type="entry name" value="PGMPMM"/>
</dbReference>
<dbReference type="EC" id="5.4.2.8" evidence="11"/>
<feature type="domain" description="Alpha-D-phosphohexomutase C-terminal" evidence="7">
    <location>
        <begin position="367"/>
        <end position="453"/>
    </location>
</feature>
<dbReference type="AlphaFoldDB" id="A0A330L7F7"/>
<dbReference type="FunCoup" id="A0A330L7F7">
    <property type="interactions" value="296"/>
</dbReference>
<dbReference type="Pfam" id="PF02878">
    <property type="entry name" value="PGM_PMM_I"/>
    <property type="match status" value="1"/>
</dbReference>
<evidence type="ECO:0000259" key="7">
    <source>
        <dbReference type="Pfam" id="PF00408"/>
    </source>
</evidence>
<keyword evidence="3" id="KW-0597">Phosphoprotein</keyword>
<evidence type="ECO:0000256" key="6">
    <source>
        <dbReference type="ARBA" id="ARBA00023235"/>
    </source>
</evidence>
<name>A0A330L7F7_9BACT</name>
<organism evidence="11 12">
    <name type="scientific">Nitrospira lenta</name>
    <dbReference type="NCBI Taxonomy" id="1436998"/>
    <lineage>
        <taxon>Bacteria</taxon>
        <taxon>Pseudomonadati</taxon>
        <taxon>Nitrospirota</taxon>
        <taxon>Nitrospiria</taxon>
        <taxon>Nitrospirales</taxon>
        <taxon>Nitrospiraceae</taxon>
        <taxon>Nitrospira</taxon>
    </lineage>
</organism>
<keyword evidence="5" id="KW-0460">Magnesium</keyword>
<dbReference type="GO" id="GO:0046872">
    <property type="term" value="F:metal ion binding"/>
    <property type="evidence" value="ECO:0007669"/>
    <property type="project" value="UniProtKB-KW"/>
</dbReference>
<keyword evidence="4" id="KW-0479">Metal-binding</keyword>
<keyword evidence="6 11" id="KW-0413">Isomerase</keyword>
<sequence length="466" mass="50865">MGLFREYDLRGIVGKELTVDIAERVGRAYCTHVRGRGAKTVTVGRDGRLSSPELYHALVKGLLAGGLNVIDIGICPSPLVYFSLHTLPVDGGIMITGSHNAAEYNGFKICVGKEAIHGDEIQALRRILEQGQFVSGQGTLTAHPIIPDYLAYIKKSFAGVDAKRLHVVIDCGSGVAALIAKDALELLGCKVTGLYCELDGRFPHHHPDPTVLENLADLMHAVKEHKADVGIGYDGDADRIGAVDEHGQVLWGDRLLVIYSRDILAVKPGSTIISEVKASQSLYDDIAKHGGRPVMWKTGHSLIKAKMKEEKAVLAGEMSGHMFFADRYFGYDDAVYASCRLVEILAKSAKPLSALVADLPDTTVTPEIRVDLPDAIKFDVVKQVRDRFERYAKTKQGLGPEQRRVRELVTIDGVRAVFEDGWGLIRASNTQPALVLRFEATTPAKLDAIRAIVEGELADVRRELEG</sequence>
<evidence type="ECO:0000256" key="4">
    <source>
        <dbReference type="ARBA" id="ARBA00022723"/>
    </source>
</evidence>